<protein>
    <submittedName>
        <fullName evidence="2">Uncharacterized protein</fullName>
    </submittedName>
</protein>
<dbReference type="RefSeq" id="YP_010648746.1">
    <property type="nucleotide sequence ID" value="NC_070762.1"/>
</dbReference>
<dbReference type="EMBL" id="MN484601">
    <property type="protein sequence ID" value="QGF20216.1"/>
    <property type="molecule type" value="Genomic_DNA"/>
</dbReference>
<accession>A0A5Q2F7U6</accession>
<evidence type="ECO:0000256" key="1">
    <source>
        <dbReference type="SAM" id="Phobius"/>
    </source>
</evidence>
<reference evidence="2 3" key="1">
    <citation type="submission" date="2019-09" db="EMBL/GenBank/DDBJ databases">
        <authorList>
            <person name="Christie C.A."/>
            <person name="Diallo A.S."/>
            <person name="Dixon Z."/>
            <person name="McIntosh P.M."/>
            <person name="Murthy K.H."/>
            <person name="Rosen M.G."/>
            <person name="Simpson L.M."/>
            <person name="Koustas K."/>
            <person name="Fogarty M.P."/>
            <person name="Molloy S.D."/>
            <person name="Garlena R.A."/>
            <person name="Russell D.A."/>
            <person name="Pope W.H."/>
            <person name="Jacobs-Sera D."/>
            <person name="Hatfull G.F."/>
        </authorList>
    </citation>
    <scope>NUCLEOTIDE SEQUENCE [LARGE SCALE GENOMIC DNA]</scope>
</reference>
<keyword evidence="1" id="KW-0472">Membrane</keyword>
<dbReference type="GeneID" id="77924205"/>
<sequence>MTVYERFRDKLGFDTQEKIHLTSYIIACAAWWFCLLMLIAFGGVDNDWILVIVIPAALYVLIGGIAILMATAVWLWTTIEEWYDNKPER</sequence>
<gene>
    <name evidence="2" type="primary">37</name>
    <name evidence="2" type="ORF">SEA_SIXAMA_37</name>
</gene>
<evidence type="ECO:0000313" key="2">
    <source>
        <dbReference type="EMBL" id="QGF20216.1"/>
    </source>
</evidence>
<keyword evidence="1" id="KW-0812">Transmembrane</keyword>
<dbReference type="KEGG" id="vg:77924205"/>
<organism evidence="2 3">
    <name type="scientific">Gordonia phage Sixama</name>
    <dbReference type="NCBI Taxonomy" id="2653271"/>
    <lineage>
        <taxon>Viruses</taxon>
        <taxon>Duplodnaviria</taxon>
        <taxon>Heunggongvirae</taxon>
        <taxon>Uroviricota</taxon>
        <taxon>Caudoviricetes</taxon>
        <taxon>Sixamavirus</taxon>
        <taxon>Sixamavirus sixama</taxon>
    </lineage>
</organism>
<evidence type="ECO:0000313" key="3">
    <source>
        <dbReference type="Proteomes" id="UP000400849"/>
    </source>
</evidence>
<name>A0A5Q2F7U6_9CAUD</name>
<keyword evidence="1" id="KW-1133">Transmembrane helix</keyword>
<feature type="transmembrane region" description="Helical" evidence="1">
    <location>
        <begin position="21"/>
        <end position="42"/>
    </location>
</feature>
<feature type="transmembrane region" description="Helical" evidence="1">
    <location>
        <begin position="48"/>
        <end position="76"/>
    </location>
</feature>
<dbReference type="Proteomes" id="UP000400849">
    <property type="component" value="Segment"/>
</dbReference>
<proteinExistence type="predicted"/>
<keyword evidence="3" id="KW-1185">Reference proteome</keyword>